<reference evidence="1 2" key="1">
    <citation type="journal article" date="2024" name="BMC Genomics">
        <title>De novo assembly and annotation of Popillia japonica's genome with initial clues to its potential as an invasive pest.</title>
        <authorList>
            <person name="Cucini C."/>
            <person name="Boschi S."/>
            <person name="Funari R."/>
            <person name="Cardaioli E."/>
            <person name="Iannotti N."/>
            <person name="Marturano G."/>
            <person name="Paoli F."/>
            <person name="Bruttini M."/>
            <person name="Carapelli A."/>
            <person name="Frati F."/>
            <person name="Nardi F."/>
        </authorList>
    </citation>
    <scope>NUCLEOTIDE SEQUENCE [LARGE SCALE GENOMIC DNA]</scope>
    <source>
        <strain evidence="1">DMR45628</strain>
    </source>
</reference>
<name>A0AAW1LAB2_POPJA</name>
<dbReference type="Proteomes" id="UP001458880">
    <property type="component" value="Unassembled WGS sequence"/>
</dbReference>
<comment type="caution">
    <text evidence="1">The sequence shown here is derived from an EMBL/GenBank/DDBJ whole genome shotgun (WGS) entry which is preliminary data.</text>
</comment>
<organism evidence="1 2">
    <name type="scientific">Popillia japonica</name>
    <name type="common">Japanese beetle</name>
    <dbReference type="NCBI Taxonomy" id="7064"/>
    <lineage>
        <taxon>Eukaryota</taxon>
        <taxon>Metazoa</taxon>
        <taxon>Ecdysozoa</taxon>
        <taxon>Arthropoda</taxon>
        <taxon>Hexapoda</taxon>
        <taxon>Insecta</taxon>
        <taxon>Pterygota</taxon>
        <taxon>Neoptera</taxon>
        <taxon>Endopterygota</taxon>
        <taxon>Coleoptera</taxon>
        <taxon>Polyphaga</taxon>
        <taxon>Scarabaeiformia</taxon>
        <taxon>Scarabaeidae</taxon>
        <taxon>Rutelinae</taxon>
        <taxon>Popillia</taxon>
    </lineage>
</organism>
<sequence length="91" mass="10135">MEKGKSRILGQLFAGVERFDEPQAIVDAFANIVSRNFLPSGEIDISDAFSLHNSLYIQPLSEMDVVGSICYITLSTFSRFPKWMSLVAFLG</sequence>
<keyword evidence="2" id="KW-1185">Reference proteome</keyword>
<dbReference type="AlphaFoldDB" id="A0AAW1LAB2"/>
<proteinExistence type="predicted"/>
<protein>
    <submittedName>
        <fullName evidence="1">Uncharacterized protein</fullName>
    </submittedName>
</protein>
<gene>
    <name evidence="1" type="ORF">QE152_g13936</name>
</gene>
<evidence type="ECO:0000313" key="2">
    <source>
        <dbReference type="Proteomes" id="UP001458880"/>
    </source>
</evidence>
<evidence type="ECO:0000313" key="1">
    <source>
        <dbReference type="EMBL" id="KAK9731135.1"/>
    </source>
</evidence>
<dbReference type="EMBL" id="JASPKY010000137">
    <property type="protein sequence ID" value="KAK9731135.1"/>
    <property type="molecule type" value="Genomic_DNA"/>
</dbReference>
<accession>A0AAW1LAB2</accession>